<feature type="chain" id="PRO_5041680769" evidence="1">
    <location>
        <begin position="32"/>
        <end position="376"/>
    </location>
</feature>
<gene>
    <name evidence="2" type="ORF">RGQ30_25210</name>
</gene>
<evidence type="ECO:0000313" key="3">
    <source>
        <dbReference type="Proteomes" id="UP001329151"/>
    </source>
</evidence>
<organism evidence="2 3">
    <name type="scientific">Limnobacter thiooxidans</name>
    <dbReference type="NCBI Taxonomy" id="131080"/>
    <lineage>
        <taxon>Bacteria</taxon>
        <taxon>Pseudomonadati</taxon>
        <taxon>Pseudomonadota</taxon>
        <taxon>Betaproteobacteria</taxon>
        <taxon>Burkholderiales</taxon>
        <taxon>Burkholderiaceae</taxon>
        <taxon>Limnobacter</taxon>
    </lineage>
</organism>
<proteinExistence type="predicted"/>
<dbReference type="EMBL" id="AP028947">
    <property type="protein sequence ID" value="BET27020.1"/>
    <property type="molecule type" value="Genomic_DNA"/>
</dbReference>
<dbReference type="InterPro" id="IPR045758">
    <property type="entry name" value="AdeT1/2"/>
</dbReference>
<keyword evidence="3" id="KW-1185">Reference proteome</keyword>
<dbReference type="Proteomes" id="UP001329151">
    <property type="component" value="Chromosome"/>
</dbReference>
<reference evidence="2 3" key="1">
    <citation type="submission" date="2023-10" db="EMBL/GenBank/DDBJ databases">
        <title>Complete Genome Sequence of Limnobacter thiooxidans CS-K2T, Isolated from freshwater lake sediments in Bavaria, Germany.</title>
        <authorList>
            <person name="Naruki M."/>
            <person name="Watanabe A."/>
            <person name="Warashina T."/>
            <person name="Morita T."/>
            <person name="Arakawa K."/>
        </authorList>
    </citation>
    <scope>NUCLEOTIDE SEQUENCE [LARGE SCALE GENOMIC DNA]</scope>
    <source>
        <strain evidence="2 3">CS-K2</strain>
    </source>
</reference>
<accession>A0AA86J8G0</accession>
<dbReference type="KEGG" id="lto:RGQ30_25210"/>
<keyword evidence="1" id="KW-0732">Signal</keyword>
<evidence type="ECO:0000256" key="1">
    <source>
        <dbReference type="SAM" id="SignalP"/>
    </source>
</evidence>
<dbReference type="RefSeq" id="WP_338284476.1">
    <property type="nucleotide sequence ID" value="NZ_AP028947.1"/>
</dbReference>
<feature type="signal peptide" evidence="1">
    <location>
        <begin position="1"/>
        <end position="31"/>
    </location>
</feature>
<evidence type="ECO:0000313" key="2">
    <source>
        <dbReference type="EMBL" id="BET27020.1"/>
    </source>
</evidence>
<dbReference type="Pfam" id="PF19582">
    <property type="entry name" value="AdeT1_2"/>
    <property type="match status" value="1"/>
</dbReference>
<dbReference type="InterPro" id="IPR038404">
    <property type="entry name" value="TRAP_DctP_sf"/>
</dbReference>
<dbReference type="AlphaFoldDB" id="A0AA86J8G0"/>
<protein>
    <submittedName>
        <fullName evidence="2">DUF6091 family protein</fullName>
    </submittedName>
</protein>
<sequence>MFCLTNVQRLFSRTLAASLVPFVLLQPAAQAQDIPKMPAGVMGKVSDQLMKEMKPLDKPLHIKICVFDIMGRAGPVFGIAQDVAIEARKWNLFAELLPFTNESVAAESFRTGQCEAVGLTTLRARMFNPFIGSFDAVGALPSYEHVKTALQLLMGSDKTYPLSISGKYQVVGMTPLGAAYVMVNDRAINSIEKAAGKKVAVMDWDKSQAKMIQQLGAQPVPSDITNFAQKFNNGVVDIVAAPALAFAPLELYRGLGTKGGIYKMPLINVTGSAIINRTRLEKEVPDLDERLMKMRKFGLNYVDQAIATVRQIEKQVPNRYWMEVAPQDQEKYDVMMQQARLQLTADGVYDPKMMAILKRVRCHHNAKAAECSTKDE</sequence>
<dbReference type="Gene3D" id="3.40.190.170">
    <property type="entry name" value="Bacterial extracellular solute-binding protein, family 7"/>
    <property type="match status" value="1"/>
</dbReference>
<name>A0AA86J8G0_9BURK</name>